<dbReference type="OrthoDB" id="4056921at2759"/>
<evidence type="ECO:0000256" key="4">
    <source>
        <dbReference type="ARBA" id="ARBA00022776"/>
    </source>
</evidence>
<dbReference type="Pfam" id="PF08234">
    <property type="entry name" value="Spindle_Spc25"/>
    <property type="match status" value="2"/>
</dbReference>
<comment type="caution">
    <text evidence="11">The sequence shown here is derived from an EMBL/GenBank/DDBJ whole genome shotgun (WGS) entry which is preliminary data.</text>
</comment>
<keyword evidence="9" id="KW-0539">Nucleus</keyword>
<reference evidence="11" key="1">
    <citation type="journal article" date="2020" name="Nat. Commun.">
        <title>Large-scale genome sequencing of mycorrhizal fungi provides insights into the early evolution of symbiotic traits.</title>
        <authorList>
            <person name="Miyauchi S."/>
            <person name="Kiss E."/>
            <person name="Kuo A."/>
            <person name="Drula E."/>
            <person name="Kohler A."/>
            <person name="Sanchez-Garcia M."/>
            <person name="Morin E."/>
            <person name="Andreopoulos B."/>
            <person name="Barry K.W."/>
            <person name="Bonito G."/>
            <person name="Buee M."/>
            <person name="Carver A."/>
            <person name="Chen C."/>
            <person name="Cichocki N."/>
            <person name="Clum A."/>
            <person name="Culley D."/>
            <person name="Crous P.W."/>
            <person name="Fauchery L."/>
            <person name="Girlanda M."/>
            <person name="Hayes R.D."/>
            <person name="Keri Z."/>
            <person name="LaButti K."/>
            <person name="Lipzen A."/>
            <person name="Lombard V."/>
            <person name="Magnuson J."/>
            <person name="Maillard F."/>
            <person name="Murat C."/>
            <person name="Nolan M."/>
            <person name="Ohm R.A."/>
            <person name="Pangilinan J."/>
            <person name="Pereira M.F."/>
            <person name="Perotto S."/>
            <person name="Peter M."/>
            <person name="Pfister S."/>
            <person name="Riley R."/>
            <person name="Sitrit Y."/>
            <person name="Stielow J.B."/>
            <person name="Szollosi G."/>
            <person name="Zifcakova L."/>
            <person name="Stursova M."/>
            <person name="Spatafora J.W."/>
            <person name="Tedersoo L."/>
            <person name="Vaario L.M."/>
            <person name="Yamada A."/>
            <person name="Yan M."/>
            <person name="Wang P."/>
            <person name="Xu J."/>
            <person name="Bruns T."/>
            <person name="Baldrian P."/>
            <person name="Vilgalys R."/>
            <person name="Dunand C."/>
            <person name="Henrissat B."/>
            <person name="Grigoriev I.V."/>
            <person name="Hibbett D."/>
            <person name="Nagy L.G."/>
            <person name="Martin F.M."/>
        </authorList>
    </citation>
    <scope>NUCLEOTIDE SEQUENCE</scope>
    <source>
        <strain evidence="11">UP504</strain>
    </source>
</reference>
<dbReference type="GO" id="GO:0051301">
    <property type="term" value="P:cell division"/>
    <property type="evidence" value="ECO:0007669"/>
    <property type="project" value="UniProtKB-UniRule"/>
</dbReference>
<evidence type="ECO:0000313" key="12">
    <source>
        <dbReference type="Proteomes" id="UP000886523"/>
    </source>
</evidence>
<keyword evidence="5 9" id="KW-0995">Kinetochore</keyword>
<dbReference type="CDD" id="cd23784">
    <property type="entry name" value="RWD_Spc25"/>
    <property type="match status" value="1"/>
</dbReference>
<keyword evidence="3 9" id="KW-0132">Cell division</keyword>
<keyword evidence="4 9" id="KW-0498">Mitosis</keyword>
<dbReference type="PANTHER" id="PTHR14281:SF0">
    <property type="entry name" value="KINETOCHORE PROTEIN SPC25"/>
    <property type="match status" value="1"/>
</dbReference>
<evidence type="ECO:0000256" key="2">
    <source>
        <dbReference type="ARBA" id="ARBA00022454"/>
    </source>
</evidence>
<gene>
    <name evidence="11" type="ORF">BS47DRAFT_1343728</name>
</gene>
<comment type="function">
    <text evidence="9">Acts as a component of the essential kinetochore-associated NDC80 complex, which is required for chromosome segregation and spindle checkpoint activity.</text>
</comment>
<evidence type="ECO:0000256" key="7">
    <source>
        <dbReference type="ARBA" id="ARBA00023306"/>
    </source>
</evidence>
<comment type="subcellular location">
    <subcellularLocation>
        <location evidence="9">Nucleus</location>
    </subcellularLocation>
    <subcellularLocation>
        <location evidence="9">Chromosome</location>
        <location evidence="9">Centromere</location>
        <location evidence="9">Kinetochore</location>
    </subcellularLocation>
</comment>
<dbReference type="Proteomes" id="UP000886523">
    <property type="component" value="Unassembled WGS sequence"/>
</dbReference>
<evidence type="ECO:0000313" key="11">
    <source>
        <dbReference type="EMBL" id="KAF9513909.1"/>
    </source>
</evidence>
<dbReference type="AlphaFoldDB" id="A0A9P6DWM9"/>
<comment type="similarity">
    <text evidence="1 9">Belongs to the SPC25 family.</text>
</comment>
<keyword evidence="6" id="KW-0175">Coiled coil</keyword>
<evidence type="ECO:0000259" key="10">
    <source>
        <dbReference type="Pfam" id="PF08234"/>
    </source>
</evidence>
<keyword evidence="2 9" id="KW-0158">Chromosome</keyword>
<evidence type="ECO:0000256" key="8">
    <source>
        <dbReference type="ARBA" id="ARBA00023328"/>
    </source>
</evidence>
<feature type="domain" description="Chromosome segregation protein Spc25 C-terminal" evidence="10">
    <location>
        <begin position="56"/>
        <end position="93"/>
    </location>
</feature>
<comment type="subunit">
    <text evidence="9">Component of the NDC80 complex.</text>
</comment>
<feature type="domain" description="Chromosome segregation protein Spc25 C-terminal" evidence="10">
    <location>
        <begin position="8"/>
        <end position="41"/>
    </location>
</feature>
<dbReference type="PANTHER" id="PTHR14281">
    <property type="entry name" value="KINETOCHORE PROTEIN SPC25-RELATED"/>
    <property type="match status" value="1"/>
</dbReference>
<evidence type="ECO:0000256" key="5">
    <source>
        <dbReference type="ARBA" id="ARBA00022838"/>
    </source>
</evidence>
<evidence type="ECO:0000256" key="6">
    <source>
        <dbReference type="ARBA" id="ARBA00023054"/>
    </source>
</evidence>
<dbReference type="GO" id="GO:0031262">
    <property type="term" value="C:Ndc80 complex"/>
    <property type="evidence" value="ECO:0007669"/>
    <property type="project" value="InterPro"/>
</dbReference>
<dbReference type="EMBL" id="MU128967">
    <property type="protein sequence ID" value="KAF9513909.1"/>
    <property type="molecule type" value="Genomic_DNA"/>
</dbReference>
<name>A0A9P6DWM9_9AGAM</name>
<evidence type="ECO:0000256" key="1">
    <source>
        <dbReference type="ARBA" id="ARBA00006379"/>
    </source>
</evidence>
<dbReference type="GO" id="GO:0007059">
    <property type="term" value="P:chromosome segregation"/>
    <property type="evidence" value="ECO:0007669"/>
    <property type="project" value="InterPro"/>
</dbReference>
<protein>
    <recommendedName>
        <fullName evidence="9">Kinetochore protein SPC25</fullName>
    </recommendedName>
</protein>
<keyword evidence="12" id="KW-1185">Reference proteome</keyword>
<dbReference type="GO" id="GO:0005634">
    <property type="term" value="C:nucleus"/>
    <property type="evidence" value="ECO:0007669"/>
    <property type="project" value="UniProtKB-SubCell"/>
</dbReference>
<sequence>MGWSVESVQRDMLLFRFINVDPANPAREFSLVTDVSQKEYKGAYRHSRCRGSLTPFPVPTCTPLLPAMPDLVNTLNETGEFYTFVRNVRLAFREYALEERGT</sequence>
<dbReference type="InterPro" id="IPR045143">
    <property type="entry name" value="Spc25"/>
</dbReference>
<accession>A0A9P6DWM9</accession>
<dbReference type="Gene3D" id="3.30.457.50">
    <property type="entry name" value="Chromosome segregation protein Spc25"/>
    <property type="match status" value="1"/>
</dbReference>
<proteinExistence type="inferred from homology"/>
<organism evidence="11 12">
    <name type="scientific">Hydnum rufescens UP504</name>
    <dbReference type="NCBI Taxonomy" id="1448309"/>
    <lineage>
        <taxon>Eukaryota</taxon>
        <taxon>Fungi</taxon>
        <taxon>Dikarya</taxon>
        <taxon>Basidiomycota</taxon>
        <taxon>Agaricomycotina</taxon>
        <taxon>Agaricomycetes</taxon>
        <taxon>Cantharellales</taxon>
        <taxon>Hydnaceae</taxon>
        <taxon>Hydnum</taxon>
    </lineage>
</organism>
<keyword evidence="8 9" id="KW-0137">Centromere</keyword>
<keyword evidence="7 9" id="KW-0131">Cell cycle</keyword>
<evidence type="ECO:0000256" key="3">
    <source>
        <dbReference type="ARBA" id="ARBA00022618"/>
    </source>
</evidence>
<evidence type="ECO:0000256" key="9">
    <source>
        <dbReference type="RuleBase" id="RU367150"/>
    </source>
</evidence>
<dbReference type="InterPro" id="IPR013255">
    <property type="entry name" value="Spc25_C"/>
</dbReference>